<evidence type="ECO:0000313" key="2">
    <source>
        <dbReference type="Proteomes" id="UP000499080"/>
    </source>
</evidence>
<protein>
    <submittedName>
        <fullName evidence="1">Uncharacterized protein</fullName>
    </submittedName>
</protein>
<comment type="caution">
    <text evidence="1">The sequence shown here is derived from an EMBL/GenBank/DDBJ whole genome shotgun (WGS) entry which is preliminary data.</text>
</comment>
<sequence>MESTLVIVGRLRRDCNWKGLSFLYLDFKQQNPPLIIHPANFYLEDRVLIVSDPNPQAEAIYTDSSHLEDICACGEKGDPLHYATSYAHMSSFHFTKPSAEHTLLWWKILFLNRLSGIKIAKLISFLSDDEDLIKQQMDSTSSSDTNPDLRNCVTHRSSALNNKINIADASSHRTAAS</sequence>
<dbReference type="EMBL" id="BGPR01001520">
    <property type="protein sequence ID" value="GBM55903.1"/>
    <property type="molecule type" value="Genomic_DNA"/>
</dbReference>
<gene>
    <name evidence="1" type="ORF">AVEN_232816_1</name>
</gene>
<organism evidence="1 2">
    <name type="scientific">Araneus ventricosus</name>
    <name type="common">Orbweaver spider</name>
    <name type="synonym">Epeira ventricosa</name>
    <dbReference type="NCBI Taxonomy" id="182803"/>
    <lineage>
        <taxon>Eukaryota</taxon>
        <taxon>Metazoa</taxon>
        <taxon>Ecdysozoa</taxon>
        <taxon>Arthropoda</taxon>
        <taxon>Chelicerata</taxon>
        <taxon>Arachnida</taxon>
        <taxon>Araneae</taxon>
        <taxon>Araneomorphae</taxon>
        <taxon>Entelegynae</taxon>
        <taxon>Araneoidea</taxon>
        <taxon>Araneidae</taxon>
        <taxon>Araneus</taxon>
    </lineage>
</organism>
<name>A0A4Y2GQN2_ARAVE</name>
<dbReference type="AlphaFoldDB" id="A0A4Y2GQN2"/>
<reference evidence="1 2" key="1">
    <citation type="journal article" date="2019" name="Sci. Rep.">
        <title>Orb-weaving spider Araneus ventricosus genome elucidates the spidroin gene catalogue.</title>
        <authorList>
            <person name="Kono N."/>
            <person name="Nakamura H."/>
            <person name="Ohtoshi R."/>
            <person name="Moran D.A.P."/>
            <person name="Shinohara A."/>
            <person name="Yoshida Y."/>
            <person name="Fujiwara M."/>
            <person name="Mori M."/>
            <person name="Tomita M."/>
            <person name="Arakawa K."/>
        </authorList>
    </citation>
    <scope>NUCLEOTIDE SEQUENCE [LARGE SCALE GENOMIC DNA]</scope>
</reference>
<keyword evidence="2" id="KW-1185">Reference proteome</keyword>
<evidence type="ECO:0000313" key="1">
    <source>
        <dbReference type="EMBL" id="GBM55903.1"/>
    </source>
</evidence>
<proteinExistence type="predicted"/>
<accession>A0A4Y2GQN2</accession>
<dbReference type="Proteomes" id="UP000499080">
    <property type="component" value="Unassembled WGS sequence"/>
</dbReference>